<sequence>MKGFFQKLVLIYGSVATQRKVHCSSHLLTLSFHYSQTKSHHVCI</sequence>
<evidence type="ECO:0000313" key="1">
    <source>
        <dbReference type="EMBL" id="VDC94615.1"/>
    </source>
</evidence>
<dbReference type="EMBL" id="LR031872">
    <property type="protein sequence ID" value="VDC94615.1"/>
    <property type="molecule type" value="Genomic_DNA"/>
</dbReference>
<name>A0A3P6AXM1_BRAOL</name>
<reference evidence="1" key="1">
    <citation type="submission" date="2018-11" db="EMBL/GenBank/DDBJ databases">
        <authorList>
            <consortium name="Genoscope - CEA"/>
            <person name="William W."/>
        </authorList>
    </citation>
    <scope>NUCLEOTIDE SEQUENCE</scope>
</reference>
<protein>
    <submittedName>
        <fullName evidence="1">Uncharacterized protein</fullName>
    </submittedName>
</protein>
<proteinExistence type="predicted"/>
<organism evidence="1">
    <name type="scientific">Brassica oleracea</name>
    <name type="common">Wild cabbage</name>
    <dbReference type="NCBI Taxonomy" id="3712"/>
    <lineage>
        <taxon>Eukaryota</taxon>
        <taxon>Viridiplantae</taxon>
        <taxon>Streptophyta</taxon>
        <taxon>Embryophyta</taxon>
        <taxon>Tracheophyta</taxon>
        <taxon>Spermatophyta</taxon>
        <taxon>Magnoliopsida</taxon>
        <taxon>eudicotyledons</taxon>
        <taxon>Gunneridae</taxon>
        <taxon>Pentapetalae</taxon>
        <taxon>rosids</taxon>
        <taxon>malvids</taxon>
        <taxon>Brassicales</taxon>
        <taxon>Brassicaceae</taxon>
        <taxon>Brassiceae</taxon>
        <taxon>Brassica</taxon>
    </lineage>
</organism>
<dbReference type="AlphaFoldDB" id="A0A3P6AXM1"/>
<accession>A0A3P6AXM1</accession>
<gene>
    <name evidence="1" type="ORF">BOLC3T17957H</name>
</gene>